<dbReference type="Proteomes" id="UP001177021">
    <property type="component" value="Unassembled WGS sequence"/>
</dbReference>
<reference evidence="1" key="1">
    <citation type="submission" date="2023-10" db="EMBL/GenBank/DDBJ databases">
        <authorList>
            <person name="Rodriguez Cubillos JULIANA M."/>
            <person name="De Vega J."/>
        </authorList>
    </citation>
    <scope>NUCLEOTIDE SEQUENCE</scope>
</reference>
<comment type="caution">
    <text evidence="1">The sequence shown here is derived from an EMBL/GenBank/DDBJ whole genome shotgun (WGS) entry which is preliminary data.</text>
</comment>
<protein>
    <submittedName>
        <fullName evidence="1">Uncharacterized protein</fullName>
    </submittedName>
</protein>
<evidence type="ECO:0000313" key="1">
    <source>
        <dbReference type="EMBL" id="CAJ2679428.1"/>
    </source>
</evidence>
<accession>A0ACB0MEY9</accession>
<keyword evidence="2" id="KW-1185">Reference proteome</keyword>
<dbReference type="EMBL" id="CASHSV030000823">
    <property type="protein sequence ID" value="CAJ2679428.1"/>
    <property type="molecule type" value="Genomic_DNA"/>
</dbReference>
<evidence type="ECO:0000313" key="2">
    <source>
        <dbReference type="Proteomes" id="UP001177021"/>
    </source>
</evidence>
<gene>
    <name evidence="1" type="ORF">MILVUS5_LOCUS41524</name>
</gene>
<name>A0ACB0MEY9_TRIPR</name>
<proteinExistence type="predicted"/>
<sequence>MIESLWIAQTIWILVLFAMTSCVDSVLFTLSCKDTSKSSICKDRVDNIIISTDRRDSQIPASRRQAAATLQPEPPRRNHNHPKKIPKFT</sequence>
<organism evidence="1 2">
    <name type="scientific">Trifolium pratense</name>
    <name type="common">Red clover</name>
    <dbReference type="NCBI Taxonomy" id="57577"/>
    <lineage>
        <taxon>Eukaryota</taxon>
        <taxon>Viridiplantae</taxon>
        <taxon>Streptophyta</taxon>
        <taxon>Embryophyta</taxon>
        <taxon>Tracheophyta</taxon>
        <taxon>Spermatophyta</taxon>
        <taxon>Magnoliopsida</taxon>
        <taxon>eudicotyledons</taxon>
        <taxon>Gunneridae</taxon>
        <taxon>Pentapetalae</taxon>
        <taxon>rosids</taxon>
        <taxon>fabids</taxon>
        <taxon>Fabales</taxon>
        <taxon>Fabaceae</taxon>
        <taxon>Papilionoideae</taxon>
        <taxon>50 kb inversion clade</taxon>
        <taxon>NPAAA clade</taxon>
        <taxon>Hologalegina</taxon>
        <taxon>IRL clade</taxon>
        <taxon>Trifolieae</taxon>
        <taxon>Trifolium</taxon>
    </lineage>
</organism>